<evidence type="ECO:0000313" key="3">
    <source>
        <dbReference type="Proteomes" id="UP000223596"/>
    </source>
</evidence>
<dbReference type="Pfam" id="PF12146">
    <property type="entry name" value="Hydrolase_4"/>
    <property type="match status" value="1"/>
</dbReference>
<dbReference type="InterPro" id="IPR051044">
    <property type="entry name" value="MAG_DAG_Lipase"/>
</dbReference>
<dbReference type="Proteomes" id="UP000223596">
    <property type="component" value="Unassembled WGS sequence"/>
</dbReference>
<reference evidence="2 3" key="1">
    <citation type="submission" date="2017-09" db="EMBL/GenBank/DDBJ databases">
        <title>Evaluation of Pacific Biosciences Sequencing Technology to Finishing C. thermocellum Genome Sequences.</title>
        <authorList>
            <person name="Brown S."/>
        </authorList>
    </citation>
    <scope>NUCLEOTIDE SEQUENCE [LARGE SCALE GENOMIC DNA]</scope>
    <source>
        <strain evidence="2 3">AD2</strain>
    </source>
</reference>
<accession>A0AB36TF15</accession>
<protein>
    <submittedName>
        <fullName evidence="2">Alpha-beta hydrolase superfamily lysophospholipase</fullName>
    </submittedName>
</protein>
<keyword evidence="2" id="KW-0378">Hydrolase</keyword>
<dbReference type="SUPFAM" id="SSF53474">
    <property type="entry name" value="alpha/beta-Hydrolases"/>
    <property type="match status" value="1"/>
</dbReference>
<name>A0AB36TF15_ACETH</name>
<gene>
    <name evidence="2" type="ORF">M972_11901</name>
</gene>
<dbReference type="Gene3D" id="3.40.50.1820">
    <property type="entry name" value="alpha/beta hydrolase"/>
    <property type="match status" value="1"/>
</dbReference>
<dbReference type="InterPro" id="IPR029058">
    <property type="entry name" value="AB_hydrolase_fold"/>
</dbReference>
<evidence type="ECO:0000259" key="1">
    <source>
        <dbReference type="Pfam" id="PF12146"/>
    </source>
</evidence>
<dbReference type="PANTHER" id="PTHR11614">
    <property type="entry name" value="PHOSPHOLIPASE-RELATED"/>
    <property type="match status" value="1"/>
</dbReference>
<dbReference type="InterPro" id="IPR022742">
    <property type="entry name" value="Hydrolase_4"/>
</dbReference>
<organism evidence="2 3">
    <name type="scientific">Acetivibrio thermocellus AD2</name>
    <dbReference type="NCBI Taxonomy" id="1138384"/>
    <lineage>
        <taxon>Bacteria</taxon>
        <taxon>Bacillati</taxon>
        <taxon>Bacillota</taxon>
        <taxon>Clostridia</taxon>
        <taxon>Eubacteriales</taxon>
        <taxon>Oscillospiraceae</taxon>
        <taxon>Acetivibrio</taxon>
    </lineage>
</organism>
<feature type="domain" description="Serine aminopeptidase S33" evidence="1">
    <location>
        <begin position="27"/>
        <end position="290"/>
    </location>
</feature>
<dbReference type="AlphaFoldDB" id="A0AB36TF15"/>
<dbReference type="EMBL" id="PDBW01000001">
    <property type="protein sequence ID" value="PFH02135.1"/>
    <property type="molecule type" value="Genomic_DNA"/>
</dbReference>
<dbReference type="GO" id="GO:0016787">
    <property type="term" value="F:hydrolase activity"/>
    <property type="evidence" value="ECO:0007669"/>
    <property type="project" value="UniProtKB-KW"/>
</dbReference>
<dbReference type="RefSeq" id="WP_003518248.1">
    <property type="nucleotide sequence ID" value="NZ_CP013828.1"/>
</dbReference>
<sequence>MIAQTFTFKAKDKTEIFVYKWMPEKGIKGIVQIAHGIGEHGGRYENFARDLSNSGYMVYANDHREHGKTAKTASQHNLQKRRIWNLMVEDLRQLTEIIRNENPNVPVFFFGHSMGSFLLRQYLYKYPNSIDGAILAGTGIYEKLLVDAGILIIKRLISKGADKKKSYYIINKILFRGFNSKIDNPKTNFDWLSRDVKVVLDFINDPFCTIPRSVDFFLEFLYGIKEVHKKENIEKIPKNTPIFIISGDKDPVGHWGSDIPTLARLYGKTGIKDVTYKLYKDARHELVNELNRDEVINDIIMWMNKRNPSA</sequence>
<proteinExistence type="predicted"/>
<comment type="caution">
    <text evidence="2">The sequence shown here is derived from an EMBL/GenBank/DDBJ whole genome shotgun (WGS) entry which is preliminary data.</text>
</comment>
<evidence type="ECO:0000313" key="2">
    <source>
        <dbReference type="EMBL" id="PFH02135.1"/>
    </source>
</evidence>